<protein>
    <recommendedName>
        <fullName evidence="13">Protein BTN</fullName>
    </recommendedName>
</protein>
<keyword evidence="4 13" id="KW-0812">Transmembrane</keyword>
<evidence type="ECO:0000313" key="15">
    <source>
        <dbReference type="EMBL" id="GJJ16293.1"/>
    </source>
</evidence>
<evidence type="ECO:0000256" key="7">
    <source>
        <dbReference type="ARBA" id="ARBA00022833"/>
    </source>
</evidence>
<keyword evidence="7" id="KW-0862">Zinc</keyword>
<dbReference type="PROSITE" id="PS51133">
    <property type="entry name" value="ZF_TFIIS_2"/>
    <property type="match status" value="1"/>
</dbReference>
<dbReference type="SUPFAM" id="SSF57783">
    <property type="entry name" value="Zinc beta-ribbon"/>
    <property type="match status" value="1"/>
</dbReference>
<organism evidence="15 16">
    <name type="scientific">Clathrus columnatus</name>
    <dbReference type="NCBI Taxonomy" id="1419009"/>
    <lineage>
        <taxon>Eukaryota</taxon>
        <taxon>Fungi</taxon>
        <taxon>Dikarya</taxon>
        <taxon>Basidiomycota</taxon>
        <taxon>Agaricomycotina</taxon>
        <taxon>Agaricomycetes</taxon>
        <taxon>Phallomycetidae</taxon>
        <taxon>Phallales</taxon>
        <taxon>Clathraceae</taxon>
        <taxon>Clathrus</taxon>
    </lineage>
</organism>
<dbReference type="GO" id="GO:0006351">
    <property type="term" value="P:DNA-templated transcription"/>
    <property type="evidence" value="ECO:0007669"/>
    <property type="project" value="InterPro"/>
</dbReference>
<dbReference type="Pfam" id="PF02487">
    <property type="entry name" value="CLN3"/>
    <property type="match status" value="2"/>
</dbReference>
<dbReference type="GO" id="GO:0008270">
    <property type="term" value="F:zinc ion binding"/>
    <property type="evidence" value="ECO:0007669"/>
    <property type="project" value="UniProtKB-KW"/>
</dbReference>
<evidence type="ECO:0000256" key="8">
    <source>
        <dbReference type="ARBA" id="ARBA00022970"/>
    </source>
</evidence>
<dbReference type="Proteomes" id="UP001050691">
    <property type="component" value="Unassembled WGS sequence"/>
</dbReference>
<comment type="subcellular location">
    <subcellularLocation>
        <location evidence="1">Endomembrane system</location>
        <topology evidence="1">Multi-pass membrane protein</topology>
    </subcellularLocation>
    <subcellularLocation>
        <location evidence="13">Vacuole membrane</location>
        <topology evidence="13">Multi-pass membrane protein</topology>
    </subcellularLocation>
</comment>
<comment type="similarity">
    <text evidence="12">Belongs to the archaeal rpoM/eukaryotic RPA12/RPB9/RPC11 RNA polymerase family.</text>
</comment>
<dbReference type="Gene3D" id="2.20.25.10">
    <property type="match status" value="1"/>
</dbReference>
<dbReference type="SUPFAM" id="SSF103473">
    <property type="entry name" value="MFS general substrate transporter"/>
    <property type="match status" value="1"/>
</dbReference>
<keyword evidence="5 12" id="KW-0479">Metal-binding</keyword>
<dbReference type="AlphaFoldDB" id="A0AAV5ARX6"/>
<keyword evidence="12" id="KW-0804">Transcription</keyword>
<dbReference type="EMBL" id="BPWL01000018">
    <property type="protein sequence ID" value="GJJ16293.1"/>
    <property type="molecule type" value="Genomic_DNA"/>
</dbReference>
<feature type="transmembrane region" description="Helical" evidence="13">
    <location>
        <begin position="122"/>
        <end position="144"/>
    </location>
</feature>
<dbReference type="PRINTS" id="PR01315">
    <property type="entry name" value="BATTENIN"/>
</dbReference>
<sequence length="517" mass="56800">MTDSFNQHGPLTSPGMETDGRKKQLLYVIILSAALDLVPPATPKGIIAFCNITPGLVAKIGWPYVLKGQIRYRLGELTFLQLSTRYHPLSVGGHAVGYFASGTGAAGLVGAALWWFVRSLGVRLGTGLSAILPLAIPLSYIYLLPQPIELNSSKVIIESSSHANVTSGVSGYIPILPNDTEEDDNEDSSTAYTHDETYVKVALSIGRKWVLLKPLLLRYMLPLTSVYLIEYTINQGISPTLIYPIPSPREHPFLSHFIRSLRDYYPLWQLVYQTSVFMSRSSISAGLPPLPSKLLPLPAIIQAIIFVMLATESAVGIFDTGSEEFTFFIVFSLISVEGICGGLAYVNTYFHLGQEETSNSDDSDNERTRQEREFKIGSIGFSDSFGILCASLLAVPTELELCKAQVRRGSLVFCPECGTLFDLPTDGENTVKCDQCQHVEPASSFENIEIVTESHPDAFPSALRQARKTQTAKIDSVDALEKVLERCPQCGHGEAYIKQLQLRSADEGSTNLYTTER</sequence>
<keyword evidence="8" id="KW-0029">Amino-acid transport</keyword>
<evidence type="ECO:0000256" key="5">
    <source>
        <dbReference type="ARBA" id="ARBA00022723"/>
    </source>
</evidence>
<evidence type="ECO:0000256" key="9">
    <source>
        <dbReference type="ARBA" id="ARBA00022989"/>
    </source>
</evidence>
<keyword evidence="13" id="KW-0926">Vacuole</keyword>
<dbReference type="InterPro" id="IPR036259">
    <property type="entry name" value="MFS_trans_sf"/>
</dbReference>
<proteinExistence type="inferred from homology"/>
<dbReference type="InterPro" id="IPR001222">
    <property type="entry name" value="Znf_TFIIS"/>
</dbReference>
<dbReference type="GO" id="GO:0005774">
    <property type="term" value="C:vacuolar membrane"/>
    <property type="evidence" value="ECO:0007669"/>
    <property type="project" value="UniProtKB-SubCell"/>
</dbReference>
<name>A0AAV5ARX6_9AGAM</name>
<feature type="domain" description="TFIIS-type" evidence="14">
    <location>
        <begin position="483"/>
        <end position="517"/>
    </location>
</feature>
<dbReference type="GO" id="GO:0051453">
    <property type="term" value="P:regulation of intracellular pH"/>
    <property type="evidence" value="ECO:0007669"/>
    <property type="project" value="TreeGrafter"/>
</dbReference>
<keyword evidence="10 13" id="KW-0472">Membrane</keyword>
<dbReference type="InterPro" id="IPR003492">
    <property type="entry name" value="Battenin_disease_Cln3"/>
</dbReference>
<dbReference type="GO" id="GO:0012505">
    <property type="term" value="C:endomembrane system"/>
    <property type="evidence" value="ECO:0007669"/>
    <property type="project" value="UniProtKB-SubCell"/>
</dbReference>
<comment type="similarity">
    <text evidence="2 13">Belongs to the battenin family.</text>
</comment>
<dbReference type="PANTHER" id="PTHR10981:SF0">
    <property type="entry name" value="BATTENIN"/>
    <property type="match status" value="1"/>
</dbReference>
<dbReference type="PANTHER" id="PTHR10981">
    <property type="entry name" value="BATTENIN"/>
    <property type="match status" value="1"/>
</dbReference>
<evidence type="ECO:0000256" key="13">
    <source>
        <dbReference type="RuleBase" id="RU361113"/>
    </source>
</evidence>
<dbReference type="GO" id="GO:0006865">
    <property type="term" value="P:amino acid transport"/>
    <property type="evidence" value="ECO:0007669"/>
    <property type="project" value="UniProtKB-KW"/>
</dbReference>
<keyword evidence="3" id="KW-0813">Transport</keyword>
<dbReference type="GO" id="GO:0055029">
    <property type="term" value="C:nuclear DNA-directed RNA polymerase complex"/>
    <property type="evidence" value="ECO:0007669"/>
    <property type="project" value="UniProtKB-ARBA"/>
</dbReference>
<keyword evidence="12" id="KW-0240">DNA-directed RNA polymerase</keyword>
<keyword evidence="6 11" id="KW-0863">Zinc-finger</keyword>
<reference evidence="15" key="1">
    <citation type="submission" date="2021-10" db="EMBL/GenBank/DDBJ databases">
        <title>De novo Genome Assembly of Clathrus columnatus (Basidiomycota, Fungi) Using Illumina and Nanopore Sequence Data.</title>
        <authorList>
            <person name="Ogiso-Tanaka E."/>
            <person name="Itagaki H."/>
            <person name="Hosoya T."/>
            <person name="Hosaka K."/>
        </authorList>
    </citation>
    <scope>NUCLEOTIDE SEQUENCE</scope>
    <source>
        <strain evidence="15">MO-923</strain>
    </source>
</reference>
<dbReference type="SMART" id="SM00661">
    <property type="entry name" value="RPOL9"/>
    <property type="match status" value="1"/>
</dbReference>
<dbReference type="GO" id="GO:0003676">
    <property type="term" value="F:nucleic acid binding"/>
    <property type="evidence" value="ECO:0007669"/>
    <property type="project" value="InterPro"/>
</dbReference>
<accession>A0AAV5ARX6</accession>
<evidence type="ECO:0000256" key="12">
    <source>
        <dbReference type="RuleBase" id="RU003474"/>
    </source>
</evidence>
<evidence type="ECO:0000256" key="3">
    <source>
        <dbReference type="ARBA" id="ARBA00022448"/>
    </source>
</evidence>
<gene>
    <name evidence="15" type="ORF">Clacol_010589</name>
</gene>
<dbReference type="SMART" id="SM00440">
    <property type="entry name" value="ZnF_C2C2"/>
    <property type="match status" value="1"/>
</dbReference>
<evidence type="ECO:0000256" key="10">
    <source>
        <dbReference type="ARBA" id="ARBA00023136"/>
    </source>
</evidence>
<keyword evidence="9 13" id="KW-1133">Transmembrane helix</keyword>
<evidence type="ECO:0000256" key="6">
    <source>
        <dbReference type="ARBA" id="ARBA00022771"/>
    </source>
</evidence>
<keyword evidence="16" id="KW-1185">Reference proteome</keyword>
<evidence type="ECO:0000256" key="1">
    <source>
        <dbReference type="ARBA" id="ARBA00004127"/>
    </source>
</evidence>
<dbReference type="Pfam" id="PF02150">
    <property type="entry name" value="Zn_ribbon_RPB9"/>
    <property type="match status" value="1"/>
</dbReference>
<dbReference type="InterPro" id="IPR001529">
    <property type="entry name" value="Zn_ribbon_RPB9"/>
</dbReference>
<evidence type="ECO:0000259" key="14">
    <source>
        <dbReference type="PROSITE" id="PS51133"/>
    </source>
</evidence>
<evidence type="ECO:0000256" key="2">
    <source>
        <dbReference type="ARBA" id="ARBA00007467"/>
    </source>
</evidence>
<evidence type="ECO:0000313" key="16">
    <source>
        <dbReference type="Proteomes" id="UP001050691"/>
    </source>
</evidence>
<dbReference type="Pfam" id="PF01096">
    <property type="entry name" value="Zn_ribbon_TFIIS"/>
    <property type="match status" value="1"/>
</dbReference>
<evidence type="ECO:0000256" key="4">
    <source>
        <dbReference type="ARBA" id="ARBA00022692"/>
    </source>
</evidence>
<comment type="caution">
    <text evidence="13">Lacks conserved residue(s) required for the propagation of feature annotation.</text>
</comment>
<evidence type="ECO:0000256" key="11">
    <source>
        <dbReference type="PROSITE-ProRule" id="PRU00472"/>
    </source>
</evidence>
<comment type="caution">
    <text evidence="15">The sequence shown here is derived from an EMBL/GenBank/DDBJ whole genome shotgun (WGS) entry which is preliminary data.</text>
</comment>
<feature type="transmembrane region" description="Helical" evidence="13">
    <location>
        <begin position="95"/>
        <end position="116"/>
    </location>
</feature>